<sequence>METEQSMSGRVALVTGGGRGIGEAISLSLANLGVTVAVCDIHDGAERVVADIRSKGQQANAYLCDISNSEETSRLLDTITTDLGRLDILVNNAGVGGAHGRLHEIDVDDWDKTIGVNLRGTFLTTKYAMPHLLHQSPSAIINIASTYGIIGAPFAPAYCASKGAIVNLTRQLAVDYGPLGVRVNAVLPGYIDTDLGGRRASLPADQAAQMLQRREESAALQPLGRQATTTEVARVVAFLASDDASFMTGSIVTVDGGCTTTFYHG</sequence>
<dbReference type="EMBL" id="JXUW01000007">
    <property type="protein sequence ID" value="KJE77179.1"/>
    <property type="molecule type" value="Genomic_DNA"/>
</dbReference>
<dbReference type="InterPro" id="IPR020904">
    <property type="entry name" value="Sc_DH/Rdtase_CS"/>
</dbReference>
<dbReference type="PATRIC" id="fig|1121877.4.peg.1218"/>
<dbReference type="Gene3D" id="3.40.50.720">
    <property type="entry name" value="NAD(P)-binding Rossmann-like Domain"/>
    <property type="match status" value="1"/>
</dbReference>
<protein>
    <submittedName>
        <fullName evidence="3">3-oxoacyl-[acyl-carrier-protein] reductase FabG</fullName>
        <ecNumber evidence="3">1.1.1.100</ecNumber>
    </submittedName>
</protein>
<dbReference type="GeneID" id="78372349"/>
<evidence type="ECO:0000256" key="2">
    <source>
        <dbReference type="ARBA" id="ARBA00023002"/>
    </source>
</evidence>
<keyword evidence="2 3" id="KW-0560">Oxidoreductase</keyword>
<dbReference type="AlphaFoldDB" id="A0A0D8FW55"/>
<dbReference type="GO" id="GO:0004316">
    <property type="term" value="F:3-oxoacyl-[acyl-carrier-protein] reductase (NADPH) activity"/>
    <property type="evidence" value="ECO:0007669"/>
    <property type="project" value="UniProtKB-EC"/>
</dbReference>
<dbReference type="RefSeq" id="WP_035388857.1">
    <property type="nucleotide sequence ID" value="NZ_JQKF01000007.1"/>
</dbReference>
<dbReference type="OrthoDB" id="517007at2"/>
<dbReference type="SUPFAM" id="SSF51735">
    <property type="entry name" value="NAD(P)-binding Rossmann-fold domains"/>
    <property type="match status" value="1"/>
</dbReference>
<evidence type="ECO:0000313" key="3">
    <source>
        <dbReference type="EMBL" id="KJE77179.1"/>
    </source>
</evidence>
<comment type="caution">
    <text evidence="3">The sequence shown here is derived from an EMBL/GenBank/DDBJ whole genome shotgun (WGS) entry which is preliminary data.</text>
</comment>
<name>A0A0D8FW55_9ACTN</name>
<dbReference type="NCBIfam" id="NF009466">
    <property type="entry name" value="PRK12826.1-2"/>
    <property type="match status" value="1"/>
</dbReference>
<proteinExistence type="inferred from homology"/>
<evidence type="ECO:0000256" key="1">
    <source>
        <dbReference type="ARBA" id="ARBA00006484"/>
    </source>
</evidence>
<gene>
    <name evidence="3" type="primary">fabG2</name>
    <name evidence="3" type="ORF">FEAC_11120</name>
</gene>
<dbReference type="PRINTS" id="PR00081">
    <property type="entry name" value="GDHRDH"/>
</dbReference>
<dbReference type="Pfam" id="PF13561">
    <property type="entry name" value="adh_short_C2"/>
    <property type="match status" value="1"/>
</dbReference>
<dbReference type="STRING" id="1121877.FEAC_11120"/>
<comment type="similarity">
    <text evidence="1">Belongs to the short-chain dehydrogenases/reductases (SDR) family.</text>
</comment>
<dbReference type="FunFam" id="3.40.50.720:FF:000084">
    <property type="entry name" value="Short-chain dehydrogenase reductase"/>
    <property type="match status" value="1"/>
</dbReference>
<dbReference type="PANTHER" id="PTHR42760">
    <property type="entry name" value="SHORT-CHAIN DEHYDROGENASES/REDUCTASES FAMILY MEMBER"/>
    <property type="match status" value="1"/>
</dbReference>
<dbReference type="CDD" id="cd05233">
    <property type="entry name" value="SDR_c"/>
    <property type="match status" value="1"/>
</dbReference>
<organism evidence="3 4">
    <name type="scientific">Ferrimicrobium acidiphilum DSM 19497</name>
    <dbReference type="NCBI Taxonomy" id="1121877"/>
    <lineage>
        <taxon>Bacteria</taxon>
        <taxon>Bacillati</taxon>
        <taxon>Actinomycetota</taxon>
        <taxon>Acidimicrobiia</taxon>
        <taxon>Acidimicrobiales</taxon>
        <taxon>Acidimicrobiaceae</taxon>
        <taxon>Ferrimicrobium</taxon>
    </lineage>
</organism>
<accession>A0A0D8FW55</accession>
<dbReference type="InterPro" id="IPR036291">
    <property type="entry name" value="NAD(P)-bd_dom_sf"/>
</dbReference>
<dbReference type="InterPro" id="IPR002347">
    <property type="entry name" value="SDR_fam"/>
</dbReference>
<dbReference type="PANTHER" id="PTHR42760:SF122">
    <property type="entry name" value="NAD(P)-BINDING PROTEIN"/>
    <property type="match status" value="1"/>
</dbReference>
<reference evidence="3 4" key="1">
    <citation type="submission" date="2015-01" db="EMBL/GenBank/DDBJ databases">
        <title>Draft genome of the acidophilic iron oxidizer Ferrimicrobium acidiphilum strain T23.</title>
        <authorList>
            <person name="Poehlein A."/>
            <person name="Eisen S."/>
            <person name="Schloemann M."/>
            <person name="Johnson B.D."/>
            <person name="Daniel R."/>
            <person name="Muehling M."/>
        </authorList>
    </citation>
    <scope>NUCLEOTIDE SEQUENCE [LARGE SCALE GENOMIC DNA]</scope>
    <source>
        <strain evidence="3 4">T23</strain>
    </source>
</reference>
<dbReference type="NCBIfam" id="NF005559">
    <property type="entry name" value="PRK07231.1"/>
    <property type="match status" value="1"/>
</dbReference>
<dbReference type="eggNOG" id="COG1028">
    <property type="taxonomic scope" value="Bacteria"/>
</dbReference>
<dbReference type="GO" id="GO:0006633">
    <property type="term" value="P:fatty acid biosynthetic process"/>
    <property type="evidence" value="ECO:0007669"/>
    <property type="project" value="TreeGrafter"/>
</dbReference>
<evidence type="ECO:0000313" key="4">
    <source>
        <dbReference type="Proteomes" id="UP000032336"/>
    </source>
</evidence>
<dbReference type="PRINTS" id="PR00080">
    <property type="entry name" value="SDRFAMILY"/>
</dbReference>
<dbReference type="PROSITE" id="PS00061">
    <property type="entry name" value="ADH_SHORT"/>
    <property type="match status" value="1"/>
</dbReference>
<dbReference type="Proteomes" id="UP000032336">
    <property type="component" value="Unassembled WGS sequence"/>
</dbReference>
<dbReference type="EC" id="1.1.1.100" evidence="3"/>
<dbReference type="GO" id="GO:0048038">
    <property type="term" value="F:quinone binding"/>
    <property type="evidence" value="ECO:0007669"/>
    <property type="project" value="TreeGrafter"/>
</dbReference>
<keyword evidence="4" id="KW-1185">Reference proteome</keyword>